<accession>A0A0F9AZ57</accession>
<comment type="caution">
    <text evidence="1">The sequence shown here is derived from an EMBL/GenBank/DDBJ whole genome shotgun (WGS) entry which is preliminary data.</text>
</comment>
<protein>
    <submittedName>
        <fullName evidence="1">Uncharacterized protein</fullName>
    </submittedName>
</protein>
<reference evidence="1" key="1">
    <citation type="journal article" date="2015" name="Nature">
        <title>Complex archaea that bridge the gap between prokaryotes and eukaryotes.</title>
        <authorList>
            <person name="Spang A."/>
            <person name="Saw J.H."/>
            <person name="Jorgensen S.L."/>
            <person name="Zaremba-Niedzwiedzka K."/>
            <person name="Martijn J."/>
            <person name="Lind A.E."/>
            <person name="van Eijk R."/>
            <person name="Schleper C."/>
            <person name="Guy L."/>
            <person name="Ettema T.J."/>
        </authorList>
    </citation>
    <scope>NUCLEOTIDE SEQUENCE</scope>
</reference>
<dbReference type="AlphaFoldDB" id="A0A0F9AZ57"/>
<feature type="non-terminal residue" evidence="1">
    <location>
        <position position="98"/>
    </location>
</feature>
<evidence type="ECO:0000313" key="1">
    <source>
        <dbReference type="EMBL" id="KKK77641.1"/>
    </source>
</evidence>
<organism evidence="1">
    <name type="scientific">marine sediment metagenome</name>
    <dbReference type="NCBI Taxonomy" id="412755"/>
    <lineage>
        <taxon>unclassified sequences</taxon>
        <taxon>metagenomes</taxon>
        <taxon>ecological metagenomes</taxon>
    </lineage>
</organism>
<proteinExistence type="predicted"/>
<name>A0A0F9AZ57_9ZZZZ</name>
<dbReference type="EMBL" id="LAZR01054859">
    <property type="protein sequence ID" value="KKK77641.1"/>
    <property type="molecule type" value="Genomic_DNA"/>
</dbReference>
<sequence>MKGNKQEDEMSESLSLSCRYKESNEHGMMVERCLRDATFMVDGKSYCHSHVVEAKYDKNLIEGNIPKPKRKGIRIANKTHHDGWTAKLQRVWRKDGSE</sequence>
<gene>
    <name evidence="1" type="ORF">LCGC14_2851520</name>
</gene>